<dbReference type="InterPro" id="IPR053158">
    <property type="entry name" value="CapK_Type1_Caps_Biosynth"/>
</dbReference>
<dbReference type="STRING" id="521011.Mpal_1927"/>
<gene>
    <name evidence="2" type="ordered locus">Mpal_1927</name>
</gene>
<dbReference type="Proteomes" id="UP000002457">
    <property type="component" value="Chromosome"/>
</dbReference>
<organism evidence="2 3">
    <name type="scientific">Methanosphaerula palustris (strain ATCC BAA-1556 / DSM 19958 / E1-9c)</name>
    <dbReference type="NCBI Taxonomy" id="521011"/>
    <lineage>
        <taxon>Archaea</taxon>
        <taxon>Methanobacteriati</taxon>
        <taxon>Methanobacteriota</taxon>
        <taxon>Stenosarchaea group</taxon>
        <taxon>Methanomicrobia</taxon>
        <taxon>Methanomicrobiales</taxon>
        <taxon>Methanoregulaceae</taxon>
        <taxon>Methanosphaerula</taxon>
    </lineage>
</organism>
<feature type="domain" description="Acyl-protein synthetase LuxE" evidence="1">
    <location>
        <begin position="26"/>
        <end position="383"/>
    </location>
</feature>
<evidence type="ECO:0000313" key="2">
    <source>
        <dbReference type="EMBL" id="ACL17231.1"/>
    </source>
</evidence>
<dbReference type="EMBL" id="CP001338">
    <property type="protein sequence ID" value="ACL17231.1"/>
    <property type="molecule type" value="Genomic_DNA"/>
</dbReference>
<dbReference type="RefSeq" id="WP_012618550.1">
    <property type="nucleotide sequence ID" value="NC_011832.1"/>
</dbReference>
<dbReference type="eggNOG" id="arCOG02620">
    <property type="taxonomic scope" value="Archaea"/>
</dbReference>
<dbReference type="OrthoDB" id="381333at2157"/>
<dbReference type="AlphaFoldDB" id="B8GKT5"/>
<dbReference type="PANTHER" id="PTHR36932:SF1">
    <property type="entry name" value="CAPSULAR POLYSACCHARIDE BIOSYNTHESIS PROTEIN"/>
    <property type="match status" value="1"/>
</dbReference>
<dbReference type="KEGG" id="mpl:Mpal_1927"/>
<name>B8GKT5_METPE</name>
<dbReference type="Gene3D" id="3.40.50.12780">
    <property type="entry name" value="N-terminal domain of ligase-like"/>
    <property type="match status" value="1"/>
</dbReference>
<sequence>MNTQRTKPLMVPDPAALASVQLLCNSRDPYRTGPEQDTLFIRAMQEILLWHQQRSPFFAALLESKQIDPLKITRIRDLARIPMVHANFFKTHELLSVDRSTLCSSLTSSGTTGQKSQMFYDPFTLLSGQGMVAAIFSYYEWIKPNQPTNYLLYAYEPAAASRLGTSHTNTFLCKFAQEARVTFALRATGTGSHEFDLFGAIRTLQEYADEGLPVRIFGFPSFLYFTLVRMRDLGLSVTLPPDSLVFLGGGWKGAAGEQIPKLDLYALITDRLGIPDDRCREGYGSVEHSVPYVECSHHHLHQPVWSRVLIRDVTTLEPLDDGEPGFLHFITPHTTSVPAVSVLMGDLAVMHHDCPCGLETPYFEVLGRAGVSKNRSCAVAAAELLQREAL</sequence>
<dbReference type="PANTHER" id="PTHR36932">
    <property type="entry name" value="CAPSULAR POLYSACCHARIDE BIOSYNTHESIS PROTEIN"/>
    <property type="match status" value="1"/>
</dbReference>
<dbReference type="InterPro" id="IPR007534">
    <property type="entry name" value="LuxE"/>
</dbReference>
<proteinExistence type="predicted"/>
<keyword evidence="3" id="KW-1185">Reference proteome</keyword>
<dbReference type="GO" id="GO:0008218">
    <property type="term" value="P:bioluminescence"/>
    <property type="evidence" value="ECO:0007669"/>
    <property type="project" value="InterPro"/>
</dbReference>
<reference evidence="2 3" key="1">
    <citation type="journal article" date="2015" name="Genome Announc.">
        <title>Complete Genome Sequence of Methanosphaerula palustris E1-9CT, a Hydrogenotrophic Methanogen Isolated from a Minerotrophic Fen Peatland.</title>
        <authorList>
            <person name="Cadillo-Quiroz H."/>
            <person name="Browne P."/>
            <person name="Kyrpides N."/>
            <person name="Woyke T."/>
            <person name="Goodwin L."/>
            <person name="Detter C."/>
            <person name="Yavitt J.B."/>
            <person name="Zinder S.H."/>
        </authorList>
    </citation>
    <scope>NUCLEOTIDE SEQUENCE [LARGE SCALE GENOMIC DNA]</scope>
    <source>
        <strain evidence="3">ATCC BAA-1556 / DSM 19958 / E1-9c</strain>
    </source>
</reference>
<protein>
    <submittedName>
        <fullName evidence="2">Acyl-protein synthetase LuxE</fullName>
    </submittedName>
</protein>
<dbReference type="Pfam" id="PF04443">
    <property type="entry name" value="LuxE"/>
    <property type="match status" value="1"/>
</dbReference>
<dbReference type="HOGENOM" id="CLU_051326_1_0_2"/>
<evidence type="ECO:0000259" key="1">
    <source>
        <dbReference type="Pfam" id="PF04443"/>
    </source>
</evidence>
<evidence type="ECO:0000313" key="3">
    <source>
        <dbReference type="Proteomes" id="UP000002457"/>
    </source>
</evidence>
<accession>B8GKT5</accession>
<dbReference type="InterPro" id="IPR042099">
    <property type="entry name" value="ANL_N_sf"/>
</dbReference>
<dbReference type="GeneID" id="7271710"/>